<dbReference type="AlphaFoldDB" id="A0A9N9GKH7"/>
<reference evidence="5" key="1">
    <citation type="submission" date="2021-06" db="EMBL/GenBank/DDBJ databases">
        <authorList>
            <person name="Kallberg Y."/>
            <person name="Tangrot J."/>
            <person name="Rosling A."/>
        </authorList>
    </citation>
    <scope>NUCLEOTIDE SEQUENCE</scope>
    <source>
        <strain evidence="5">MT106</strain>
    </source>
</reference>
<evidence type="ECO:0000256" key="1">
    <source>
        <dbReference type="ARBA" id="ARBA00007447"/>
    </source>
</evidence>
<comment type="caution">
    <text evidence="5">The sequence shown here is derived from an EMBL/GenBank/DDBJ whole genome shotgun (WGS) entry which is preliminary data.</text>
</comment>
<dbReference type="GO" id="GO:0004190">
    <property type="term" value="F:aspartic-type endopeptidase activity"/>
    <property type="evidence" value="ECO:0007669"/>
    <property type="project" value="UniProtKB-KW"/>
</dbReference>
<evidence type="ECO:0000256" key="3">
    <source>
        <dbReference type="RuleBase" id="RU000454"/>
    </source>
</evidence>
<evidence type="ECO:0000313" key="5">
    <source>
        <dbReference type="EMBL" id="CAG8617146.1"/>
    </source>
</evidence>
<proteinExistence type="inferred from homology"/>
<dbReference type="Proteomes" id="UP000789831">
    <property type="component" value="Unassembled WGS sequence"/>
</dbReference>
<evidence type="ECO:0000259" key="4">
    <source>
        <dbReference type="PROSITE" id="PS51767"/>
    </source>
</evidence>
<dbReference type="Gene3D" id="2.40.70.10">
    <property type="entry name" value="Acid Proteases"/>
    <property type="match status" value="1"/>
</dbReference>
<feature type="non-terminal residue" evidence="5">
    <location>
        <position position="1"/>
    </location>
</feature>
<dbReference type="PANTHER" id="PTHR47966">
    <property type="entry name" value="BETA-SITE APP-CLEAVING ENZYME, ISOFORM A-RELATED"/>
    <property type="match status" value="1"/>
</dbReference>
<dbReference type="InterPro" id="IPR034164">
    <property type="entry name" value="Pepsin-like_dom"/>
</dbReference>
<keyword evidence="3" id="KW-0645">Protease</keyword>
<name>A0A9N9GKH7_9GLOM</name>
<dbReference type="InterPro" id="IPR021109">
    <property type="entry name" value="Peptidase_aspartic_dom_sf"/>
</dbReference>
<dbReference type="SUPFAM" id="SSF50630">
    <property type="entry name" value="Acid proteases"/>
    <property type="match status" value="1"/>
</dbReference>
<dbReference type="PRINTS" id="PR00792">
    <property type="entry name" value="PEPSIN"/>
</dbReference>
<dbReference type="GO" id="GO:0006508">
    <property type="term" value="P:proteolysis"/>
    <property type="evidence" value="ECO:0007669"/>
    <property type="project" value="UniProtKB-KW"/>
</dbReference>
<dbReference type="PANTHER" id="PTHR47966:SF51">
    <property type="entry name" value="BETA-SITE APP-CLEAVING ENZYME, ISOFORM A-RELATED"/>
    <property type="match status" value="1"/>
</dbReference>
<keyword evidence="6" id="KW-1185">Reference proteome</keyword>
<organism evidence="5 6">
    <name type="scientific">Ambispora gerdemannii</name>
    <dbReference type="NCBI Taxonomy" id="144530"/>
    <lineage>
        <taxon>Eukaryota</taxon>
        <taxon>Fungi</taxon>
        <taxon>Fungi incertae sedis</taxon>
        <taxon>Mucoromycota</taxon>
        <taxon>Glomeromycotina</taxon>
        <taxon>Glomeromycetes</taxon>
        <taxon>Archaeosporales</taxon>
        <taxon>Ambisporaceae</taxon>
        <taxon>Ambispora</taxon>
    </lineage>
</organism>
<comment type="similarity">
    <text evidence="1 3">Belongs to the peptidase A1 family.</text>
</comment>
<dbReference type="InterPro" id="IPR001969">
    <property type="entry name" value="Aspartic_peptidase_AS"/>
</dbReference>
<dbReference type="OrthoDB" id="15189at2759"/>
<evidence type="ECO:0000256" key="2">
    <source>
        <dbReference type="ARBA" id="ARBA00022750"/>
    </source>
</evidence>
<dbReference type="InterPro" id="IPR001461">
    <property type="entry name" value="Aspartic_peptidase_A1"/>
</dbReference>
<accession>A0A9N9GKH7</accession>
<dbReference type="CDD" id="cd05471">
    <property type="entry name" value="pepsin_like"/>
    <property type="match status" value="1"/>
</dbReference>
<dbReference type="Pfam" id="PF00026">
    <property type="entry name" value="Asp"/>
    <property type="match status" value="1"/>
</dbReference>
<gene>
    <name evidence="5" type="ORF">AGERDE_LOCUS9886</name>
</gene>
<dbReference type="EMBL" id="CAJVPL010002678">
    <property type="protein sequence ID" value="CAG8617146.1"/>
    <property type="molecule type" value="Genomic_DNA"/>
</dbReference>
<sequence>LFAVKFIKQELGGGGELTFGNYDKSIIKGDIIWVNNTDEYFWTAILDDIYVDDIDLEVGGPFIFDTGATYIFASCSMVERIYDSIPGSQLFVDGTWVLPCNHTDNKYDVKLLFKNLNFTIPIKDFIQEPVNATGLPDDIDPTGLCIGGAQQSDSDYIIGAVFFKLFYVIFDQDGDRIGLAYRKEVNGSSSY</sequence>
<keyword evidence="3" id="KW-0378">Hydrolase</keyword>
<dbReference type="PROSITE" id="PS00141">
    <property type="entry name" value="ASP_PROTEASE"/>
    <property type="match status" value="1"/>
</dbReference>
<feature type="domain" description="Peptidase A1" evidence="4">
    <location>
        <begin position="1"/>
        <end position="180"/>
    </location>
</feature>
<evidence type="ECO:0000313" key="6">
    <source>
        <dbReference type="Proteomes" id="UP000789831"/>
    </source>
</evidence>
<dbReference type="InterPro" id="IPR033121">
    <property type="entry name" value="PEPTIDASE_A1"/>
</dbReference>
<keyword evidence="2 3" id="KW-0064">Aspartyl protease</keyword>
<dbReference type="PROSITE" id="PS51767">
    <property type="entry name" value="PEPTIDASE_A1"/>
    <property type="match status" value="1"/>
</dbReference>
<protein>
    <submittedName>
        <fullName evidence="5">5529_t:CDS:1</fullName>
    </submittedName>
</protein>